<feature type="compositionally biased region" description="Polar residues" evidence="3">
    <location>
        <begin position="674"/>
        <end position="700"/>
    </location>
</feature>
<evidence type="ECO:0000259" key="4">
    <source>
        <dbReference type="PROSITE" id="PS50003"/>
    </source>
</evidence>
<dbReference type="SUPFAM" id="SSF50729">
    <property type="entry name" value="PH domain-like"/>
    <property type="match status" value="1"/>
</dbReference>
<evidence type="ECO:0000256" key="1">
    <source>
        <dbReference type="ARBA" id="ARBA00022553"/>
    </source>
</evidence>
<feature type="compositionally biased region" description="Low complexity" evidence="3">
    <location>
        <begin position="1263"/>
        <end position="1277"/>
    </location>
</feature>
<accession>A0AA43TZX1</accession>
<feature type="compositionally biased region" description="Polar residues" evidence="3">
    <location>
        <begin position="7"/>
        <end position="16"/>
    </location>
</feature>
<dbReference type="EMBL" id="JAPUFD010000018">
    <property type="protein sequence ID" value="MDI1492300.1"/>
    <property type="molecule type" value="Genomic_DNA"/>
</dbReference>
<feature type="region of interest" description="Disordered" evidence="3">
    <location>
        <begin position="1626"/>
        <end position="1654"/>
    </location>
</feature>
<comment type="caution">
    <text evidence="7">The sequence shown here is derived from an EMBL/GenBank/DDBJ whole genome shotgun (WGS) entry which is preliminary data.</text>
</comment>
<dbReference type="Pfam" id="PF00621">
    <property type="entry name" value="RhoGEF"/>
    <property type="match status" value="1"/>
</dbReference>
<feature type="compositionally biased region" description="Pro residues" evidence="3">
    <location>
        <begin position="236"/>
        <end position="245"/>
    </location>
</feature>
<feature type="compositionally biased region" description="Polar residues" evidence="3">
    <location>
        <begin position="528"/>
        <end position="538"/>
    </location>
</feature>
<sequence>MAYNPGSHYSPNQHGQHQYPPPGRNHPYGHSNLAQAGQPSPLHRASSFDEGDDGAFPQPDAAIRQHSRARGSSGTAAMQNDELRMNPQSPSHPPRSTSYGANTTPSSQQYTPPALPPRQTYNPQQYGMPQPQPSPQLNNAFATTFNSNYQSYNPAAYQPPAPLPQQPYGIFPSSSFSNSTQPPPPPPRPYENSYGSRMSPPSASSAQFSNPLAYRQQPLPPLPDTSTTASNSSYTPPAPPAPPFSPARDAFNSNSPSSSSIPQYAFSSSRPGDRSSLSSNHPPSLQHQPSSGSQRMPSPTIHRRAVGGNASLPQTPGTPGPTPPAHSPQRSDTLGRHPQSRPLPGPPAADTDYFTASNGYADQAEETGYDDLMQEVEAAVMGRPPPTSRQRSDRASQASQQDRNSYDQPNGNIAPMGHDQYVNYDAYSEDSDAEAEAGLAAMRSAEQEEAADAARRQSGRSSHRRSHGSQKSEHVSRESPASSDSDIHVDMSAYGGGFSAGGYQYGDDPTPQEYGNLYGNQGREFATARSSQRSNMSETTRDGGSGLYDYPIPDPNYVHPFAPARVDTGGTGGLSDPGALPRRLSFEDGDEATLVDTESSYPSTSPSPSRQGLPDMFFHPGTGRRPLPAAPVEHSVPQLMPAGTYKDPEKLIQYDEFGRPRFPLDPDSYNQMLTPSGTPVPRSSSLVSHGSQPVTQQPIRSKTDADRAKILRQQQQQQSGLRSASIYGTDAFGDDSLNASAELLGLPTIPTGKRRKFNPAKLSTSDFKRCAEPWALSSVTTWMKEMSEGESDLKEHAVIDGIVALFTHKVPTMNTADAEALGAKVVRTMLESGTLLKEEEWVKFGNEEMSGVLFQLTGAGCYSSRVHTETLPGRCYAHHCMRTLKKINLQTQILEPQRKAEDWATFYKVKKEDVENVDKKEIERQNNLHEIVTTEDSFMDQVNVLRLLYRDELFKHQPPIIASKRRDQFMNDVFGKVDAIKQVNEDFLLAQLKYRQQEQGPWISGFSDIFREWIRKARVPYIEYAASFPKASSLIRQEATRNLLFREFLDQIREDERSKRLGWDTYLKAPITKLQRYSLLLSVVHRHTVKDSEEKRNLATAIEEVKVVTMECDVRVAEMSKAVDLSELASKIQLRPSMSDIQLNLMHLGREIIYRGDLQRPGSGKLTWVDAHAILFDHYFVLAKIVEAKHPSGGQRAEIYDVSKRPIPMDLLVLESANDDPVVKSTLKGLGSVTTVTTRAGVQTEARPSRQANGQIGPPLMHTDTSSSTASTSTTGSGKTLIPATSLDSPKDVMYPFKIRHLGHKDTVLLHAPSKQARQDWCSKIIEAKTRHAASLYKQNAEPFRLRVIADTAFAYEPMTGSGKGIVIKGTPLDRAIREVEKTFEGTAARPPPVCRAAVNCATSFTQPNGTQTLAIGTDYGVYMTEHNSPRSWIRAIPATRVTQIAVLEDFSLFLILTDKTLIAHHLDAILPSSSSSSAHNNTAGSSTQRAPQKLSGARDIGFFAQGRMKDRQLIFYKKREGVSSIFKVLEPIYGKSGAPNSTNASSSSNNHSSMRSRLGGMVQAARTTARGGTTAFFREFDEFYIGSDTYAINLFHSTLAISTAKGFEILTLDKKLAFSIPNFDTAASSSSSTTNPNGGGTGSSSTMKQMQNRTANQRPLGMFRLSEIEFLLAFEDLALYVNKHGEVSRSVIMDYVGKAKQACLVEGMYLILICEKGSYVEVRNAINGRLRQVVAGRDVRLLDDGASGGVASHNSLGPAKSGGGGSVKVCMQHPEYERTQVVVEMLVNEGLKE</sequence>
<dbReference type="Gene3D" id="1.20.900.10">
    <property type="entry name" value="Dbl homology (DH) domain"/>
    <property type="match status" value="1"/>
</dbReference>
<dbReference type="InterPro" id="IPR000219">
    <property type="entry name" value="DH_dom"/>
</dbReference>
<dbReference type="InterPro" id="IPR001180">
    <property type="entry name" value="CNH_dom"/>
</dbReference>
<dbReference type="InterPro" id="IPR011993">
    <property type="entry name" value="PH-like_dom_sf"/>
</dbReference>
<dbReference type="PROSITE" id="PS50003">
    <property type="entry name" value="PH_DOMAIN"/>
    <property type="match status" value="1"/>
</dbReference>
<feature type="compositionally biased region" description="Polar residues" evidence="3">
    <location>
        <begin position="135"/>
        <end position="148"/>
    </location>
</feature>
<feature type="region of interest" description="Disordered" evidence="3">
    <location>
        <begin position="1"/>
        <end position="629"/>
    </location>
</feature>
<evidence type="ECO:0000313" key="8">
    <source>
        <dbReference type="Proteomes" id="UP001161017"/>
    </source>
</evidence>
<feature type="region of interest" description="Disordered" evidence="3">
    <location>
        <begin position="674"/>
        <end position="722"/>
    </location>
</feature>
<feature type="compositionally biased region" description="Low complexity" evidence="3">
    <location>
        <begin position="599"/>
        <end position="609"/>
    </location>
</feature>
<dbReference type="InterPro" id="IPR035899">
    <property type="entry name" value="DBL_dom_sf"/>
</dbReference>
<dbReference type="InterPro" id="IPR052233">
    <property type="entry name" value="Rho-type_GEFs"/>
</dbReference>
<feature type="compositionally biased region" description="Low complexity" evidence="3">
    <location>
        <begin position="225"/>
        <end position="235"/>
    </location>
</feature>
<dbReference type="SMART" id="SM00325">
    <property type="entry name" value="RhoGEF"/>
    <property type="match status" value="1"/>
</dbReference>
<keyword evidence="1" id="KW-0597">Phosphoprotein</keyword>
<feature type="region of interest" description="Disordered" evidence="3">
    <location>
        <begin position="1474"/>
        <end position="1495"/>
    </location>
</feature>
<dbReference type="InterPro" id="IPR001849">
    <property type="entry name" value="PH_domain"/>
</dbReference>
<feature type="compositionally biased region" description="Basic residues" evidence="3">
    <location>
        <begin position="457"/>
        <end position="468"/>
    </location>
</feature>
<feature type="compositionally biased region" description="Polar residues" evidence="3">
    <location>
        <begin position="193"/>
        <end position="210"/>
    </location>
</feature>
<evidence type="ECO:0000256" key="3">
    <source>
        <dbReference type="SAM" id="MobiDB-lite"/>
    </source>
</evidence>
<keyword evidence="2" id="KW-0344">Guanine-nucleotide releasing factor</keyword>
<dbReference type="SMART" id="SM00233">
    <property type="entry name" value="PH"/>
    <property type="match status" value="1"/>
</dbReference>
<feature type="compositionally biased region" description="Polar residues" evidence="3">
    <location>
        <begin position="280"/>
        <end position="297"/>
    </location>
</feature>
<dbReference type="PROSITE" id="PS50010">
    <property type="entry name" value="DH_2"/>
    <property type="match status" value="1"/>
</dbReference>
<proteinExistence type="predicted"/>
<feature type="compositionally biased region" description="Polar residues" evidence="3">
    <location>
        <begin position="86"/>
        <end position="111"/>
    </location>
</feature>
<feature type="compositionally biased region" description="Pro residues" evidence="3">
    <location>
        <begin position="316"/>
        <end position="326"/>
    </location>
</feature>
<dbReference type="CDD" id="cd00160">
    <property type="entry name" value="RhoGEF"/>
    <property type="match status" value="1"/>
</dbReference>
<evidence type="ECO:0000313" key="7">
    <source>
        <dbReference type="EMBL" id="MDI1492300.1"/>
    </source>
</evidence>
<dbReference type="GO" id="GO:0005085">
    <property type="term" value="F:guanyl-nucleotide exchange factor activity"/>
    <property type="evidence" value="ECO:0007669"/>
    <property type="project" value="UniProtKB-KW"/>
</dbReference>
<feature type="compositionally biased region" description="Acidic residues" evidence="3">
    <location>
        <begin position="363"/>
        <end position="374"/>
    </location>
</feature>
<feature type="compositionally biased region" description="Low complexity" evidence="3">
    <location>
        <begin position="166"/>
        <end position="180"/>
    </location>
</feature>
<dbReference type="PROSITE" id="PS50219">
    <property type="entry name" value="CNH"/>
    <property type="match status" value="1"/>
</dbReference>
<dbReference type="PANTHER" id="PTHR46572">
    <property type="entry name" value="RHO1 GDP-GTP EXCHANGE PROTEIN 1-RELATED"/>
    <property type="match status" value="1"/>
</dbReference>
<dbReference type="InterPro" id="IPR041675">
    <property type="entry name" value="PH_5"/>
</dbReference>
<dbReference type="Pfam" id="PF15405">
    <property type="entry name" value="PH_5"/>
    <property type="match status" value="1"/>
</dbReference>
<dbReference type="InterPro" id="IPR057283">
    <property type="entry name" value="RGF3_WH"/>
</dbReference>
<dbReference type="Pfam" id="PF23582">
    <property type="entry name" value="WHD_RGF3"/>
    <property type="match status" value="1"/>
</dbReference>
<feature type="compositionally biased region" description="Low complexity" evidence="3">
    <location>
        <begin position="246"/>
        <end position="279"/>
    </location>
</feature>
<dbReference type="Proteomes" id="UP001161017">
    <property type="component" value="Unassembled WGS sequence"/>
</dbReference>
<feature type="domain" description="DH" evidence="5">
    <location>
        <begin position="923"/>
        <end position="1115"/>
    </location>
</feature>
<gene>
    <name evidence="7" type="primary">TUS1</name>
    <name evidence="7" type="ORF">OHK93_003513</name>
</gene>
<dbReference type="Gene3D" id="2.30.29.30">
    <property type="entry name" value="Pleckstrin-homology domain (PH domain)/Phosphotyrosine-binding domain (PTB)"/>
    <property type="match status" value="1"/>
</dbReference>
<organism evidence="7 8">
    <name type="scientific">Ramalina farinacea</name>
    <dbReference type="NCBI Taxonomy" id="258253"/>
    <lineage>
        <taxon>Eukaryota</taxon>
        <taxon>Fungi</taxon>
        <taxon>Dikarya</taxon>
        <taxon>Ascomycota</taxon>
        <taxon>Pezizomycotina</taxon>
        <taxon>Lecanoromycetes</taxon>
        <taxon>OSLEUM clade</taxon>
        <taxon>Lecanoromycetidae</taxon>
        <taxon>Lecanorales</taxon>
        <taxon>Lecanorineae</taxon>
        <taxon>Ramalinaceae</taxon>
        <taxon>Ramalina</taxon>
    </lineage>
</organism>
<feature type="compositionally biased region" description="Low complexity" evidence="3">
    <location>
        <begin position="1474"/>
        <end position="1488"/>
    </location>
</feature>
<protein>
    <submittedName>
        <fullName evidence="7">Rho guanine nucleotide exchange factor</fullName>
    </submittedName>
</protein>
<evidence type="ECO:0000259" key="6">
    <source>
        <dbReference type="PROSITE" id="PS50219"/>
    </source>
</evidence>
<feature type="region of interest" description="Disordered" evidence="3">
    <location>
        <begin position="1240"/>
        <end position="1285"/>
    </location>
</feature>
<dbReference type="PANTHER" id="PTHR46572:SF1">
    <property type="entry name" value="RHO1 GUANINE NUCLEOTIDE EXCHANGE FACTOR TUS1"/>
    <property type="match status" value="1"/>
</dbReference>
<reference evidence="7" key="1">
    <citation type="journal article" date="2023" name="Genome Biol. Evol.">
        <title>First Whole Genome Sequence and Flow Cytometry Genome Size Data for the Lichen-Forming Fungus Ramalina farinacea (Ascomycota).</title>
        <authorList>
            <person name="Llewellyn T."/>
            <person name="Mian S."/>
            <person name="Hill R."/>
            <person name="Leitch I.J."/>
            <person name="Gaya E."/>
        </authorList>
    </citation>
    <scope>NUCLEOTIDE SEQUENCE</scope>
    <source>
        <strain evidence="7">LIQ254RAFAR</strain>
    </source>
</reference>
<dbReference type="Pfam" id="PF00780">
    <property type="entry name" value="CNH"/>
    <property type="match status" value="1"/>
</dbReference>
<evidence type="ECO:0000259" key="5">
    <source>
        <dbReference type="PROSITE" id="PS50010"/>
    </source>
</evidence>
<evidence type="ECO:0000256" key="2">
    <source>
        <dbReference type="ARBA" id="ARBA00022658"/>
    </source>
</evidence>
<feature type="compositionally biased region" description="Gly residues" evidence="3">
    <location>
        <begin position="494"/>
        <end position="504"/>
    </location>
</feature>
<name>A0AA43TZX1_9LECA</name>
<keyword evidence="8" id="KW-1185">Reference proteome</keyword>
<feature type="domain" description="CNH" evidence="6">
    <location>
        <begin position="1396"/>
        <end position="1750"/>
    </location>
</feature>
<feature type="domain" description="PH" evidence="4">
    <location>
        <begin position="1151"/>
        <end position="1330"/>
    </location>
</feature>
<dbReference type="SUPFAM" id="SSF48065">
    <property type="entry name" value="DBL homology domain (DH-domain)"/>
    <property type="match status" value="1"/>
</dbReference>